<name>A0AAD5WWB6_9PEZI</name>
<feature type="compositionally biased region" description="Polar residues" evidence="1">
    <location>
        <begin position="14"/>
        <end position="24"/>
    </location>
</feature>
<feature type="region of interest" description="Disordered" evidence="1">
    <location>
        <begin position="132"/>
        <end position="383"/>
    </location>
</feature>
<dbReference type="AlphaFoldDB" id="A0AAD5WWB6"/>
<evidence type="ECO:0000313" key="3">
    <source>
        <dbReference type="Proteomes" id="UP001201980"/>
    </source>
</evidence>
<gene>
    <name evidence="2" type="ORF">MKZ38_008010</name>
</gene>
<feature type="compositionally biased region" description="Polar residues" evidence="1">
    <location>
        <begin position="249"/>
        <end position="258"/>
    </location>
</feature>
<dbReference type="EMBL" id="JAKWBI020000053">
    <property type="protein sequence ID" value="KAJ2904479.1"/>
    <property type="molecule type" value="Genomic_DNA"/>
</dbReference>
<keyword evidence="3" id="KW-1185">Reference proteome</keyword>
<feature type="compositionally biased region" description="Basic and acidic residues" evidence="1">
    <location>
        <begin position="142"/>
        <end position="160"/>
    </location>
</feature>
<dbReference type="Proteomes" id="UP001201980">
    <property type="component" value="Unassembled WGS sequence"/>
</dbReference>
<evidence type="ECO:0000256" key="1">
    <source>
        <dbReference type="SAM" id="MobiDB-lite"/>
    </source>
</evidence>
<feature type="compositionally biased region" description="Polar residues" evidence="1">
    <location>
        <begin position="296"/>
        <end position="314"/>
    </location>
</feature>
<organism evidence="2 3">
    <name type="scientific">Zalerion maritima</name>
    <dbReference type="NCBI Taxonomy" id="339359"/>
    <lineage>
        <taxon>Eukaryota</taxon>
        <taxon>Fungi</taxon>
        <taxon>Dikarya</taxon>
        <taxon>Ascomycota</taxon>
        <taxon>Pezizomycotina</taxon>
        <taxon>Sordariomycetes</taxon>
        <taxon>Lulworthiomycetidae</taxon>
        <taxon>Lulworthiales</taxon>
        <taxon>Lulworthiaceae</taxon>
        <taxon>Zalerion</taxon>
    </lineage>
</organism>
<feature type="compositionally biased region" description="Basic residues" evidence="1">
    <location>
        <begin position="352"/>
        <end position="362"/>
    </location>
</feature>
<evidence type="ECO:0000313" key="2">
    <source>
        <dbReference type="EMBL" id="KAJ2904479.1"/>
    </source>
</evidence>
<comment type="caution">
    <text evidence="2">The sequence shown here is derived from an EMBL/GenBank/DDBJ whole genome shotgun (WGS) entry which is preliminary data.</text>
</comment>
<protein>
    <submittedName>
        <fullName evidence="2">Uncharacterized protein</fullName>
    </submittedName>
</protein>
<feature type="compositionally biased region" description="Acidic residues" evidence="1">
    <location>
        <begin position="228"/>
        <end position="237"/>
    </location>
</feature>
<accession>A0AAD5WWB6</accession>
<feature type="compositionally biased region" description="Polar residues" evidence="1">
    <location>
        <begin position="186"/>
        <end position="212"/>
    </location>
</feature>
<proteinExistence type="predicted"/>
<sequence>MGRRLPWKKEASSGAGSPATTPRLSSARGLPRIPTTPAAPKTGSTKITNSDRLERPVKSPSTSPPPAPPEEEYMIDGMDQDGRWRMVEDEFVSVARRFTAHLHAAEYQRLKKAAKEKNEQYTSKIARPVIGVMSEPARKRKERSELKTRQMDALKRARVQDEEDDASPWTGTHLHNLMESPGRQPSKLTSAISIHSSTRASAGFKSTSQSQEGGLFARGTRDPIDLLEINDEDDTDESNSNSDLGTASILASSKTSTTRQRDSMIAMLDRNQSSWNKKSRKEPTPPVRTNQERVSRQNISSSPSIQNLKSSTFPVPSRPGRQSLANEKVEPQNVPKDDEDDGGFGFMNAMAQRRKNSRRRRPLQAYDSKPQPKVPDLDDIPFL</sequence>
<reference evidence="2" key="1">
    <citation type="submission" date="2022-07" db="EMBL/GenBank/DDBJ databases">
        <title>Draft genome sequence of Zalerion maritima ATCC 34329, a (micro)plastics degrading marine fungus.</title>
        <authorList>
            <person name="Paco A."/>
            <person name="Goncalves M.F.M."/>
            <person name="Rocha-Santos T.A.P."/>
            <person name="Alves A."/>
        </authorList>
    </citation>
    <scope>NUCLEOTIDE SEQUENCE</scope>
    <source>
        <strain evidence="2">ATCC 34329</strain>
    </source>
</reference>
<feature type="region of interest" description="Disordered" evidence="1">
    <location>
        <begin position="1"/>
        <end position="81"/>
    </location>
</feature>